<accession>A0AAD5PTY0</accession>
<dbReference type="Proteomes" id="UP000820818">
    <property type="component" value="Linkage Group LG4"/>
</dbReference>
<gene>
    <name evidence="1" type="ORF">GHT06_013868</name>
</gene>
<reference evidence="1 2" key="1">
    <citation type="submission" date="2022-05" db="EMBL/GenBank/DDBJ databases">
        <title>A multi-omics perspective on studying reproductive biology in Daphnia sinensis.</title>
        <authorList>
            <person name="Jia J."/>
        </authorList>
    </citation>
    <scope>NUCLEOTIDE SEQUENCE [LARGE SCALE GENOMIC DNA]</scope>
    <source>
        <strain evidence="1 2">WSL</strain>
    </source>
</reference>
<evidence type="ECO:0000313" key="1">
    <source>
        <dbReference type="EMBL" id="KAI9559861.1"/>
    </source>
</evidence>
<comment type="caution">
    <text evidence="1">The sequence shown here is derived from an EMBL/GenBank/DDBJ whole genome shotgun (WGS) entry which is preliminary data.</text>
</comment>
<dbReference type="EMBL" id="WJBH02000004">
    <property type="protein sequence ID" value="KAI9559861.1"/>
    <property type="molecule type" value="Genomic_DNA"/>
</dbReference>
<name>A0AAD5PTY0_9CRUS</name>
<evidence type="ECO:0000313" key="2">
    <source>
        <dbReference type="Proteomes" id="UP000820818"/>
    </source>
</evidence>
<keyword evidence="2" id="KW-1185">Reference proteome</keyword>
<sequence length="74" mass="8601">MIQKHFSAPTQLTCSVNMYKNLESGDRETFGLETGSRPAIVSSQRQVLYRGTFRQEVKSIPHRLVSIWNKYRNI</sequence>
<dbReference type="AlphaFoldDB" id="A0AAD5PTY0"/>
<protein>
    <submittedName>
        <fullName evidence="1">Uncharacterized protein</fullName>
    </submittedName>
</protein>
<organism evidence="1 2">
    <name type="scientific">Daphnia sinensis</name>
    <dbReference type="NCBI Taxonomy" id="1820382"/>
    <lineage>
        <taxon>Eukaryota</taxon>
        <taxon>Metazoa</taxon>
        <taxon>Ecdysozoa</taxon>
        <taxon>Arthropoda</taxon>
        <taxon>Crustacea</taxon>
        <taxon>Branchiopoda</taxon>
        <taxon>Diplostraca</taxon>
        <taxon>Cladocera</taxon>
        <taxon>Anomopoda</taxon>
        <taxon>Daphniidae</taxon>
        <taxon>Daphnia</taxon>
        <taxon>Daphnia similis group</taxon>
    </lineage>
</organism>
<proteinExistence type="predicted"/>